<feature type="domain" description="AB hydrolase-1" evidence="1">
    <location>
        <begin position="20"/>
        <end position="256"/>
    </location>
</feature>
<dbReference type="SUPFAM" id="SSF53474">
    <property type="entry name" value="alpha/beta-Hydrolases"/>
    <property type="match status" value="1"/>
</dbReference>
<dbReference type="RefSeq" id="WP_092889938.1">
    <property type="nucleotide sequence ID" value="NZ_FOOQ01000001.1"/>
</dbReference>
<organism evidence="2 3">
    <name type="scientific">Halopelagius inordinatus</name>
    <dbReference type="NCBI Taxonomy" id="553467"/>
    <lineage>
        <taxon>Archaea</taxon>
        <taxon>Methanobacteriati</taxon>
        <taxon>Methanobacteriota</taxon>
        <taxon>Stenosarchaea group</taxon>
        <taxon>Halobacteria</taxon>
        <taxon>Halobacteriales</taxon>
        <taxon>Haloferacaceae</taxon>
    </lineage>
</organism>
<dbReference type="AlphaFoldDB" id="A0A1I2NMR7"/>
<accession>A0A1I2NMR7</accession>
<dbReference type="Proteomes" id="UP000198876">
    <property type="component" value="Unassembled WGS sequence"/>
</dbReference>
<dbReference type="InterPro" id="IPR029058">
    <property type="entry name" value="AB_hydrolase_fold"/>
</dbReference>
<dbReference type="Gene3D" id="3.40.50.1820">
    <property type="entry name" value="alpha/beta hydrolase"/>
    <property type="match status" value="1"/>
</dbReference>
<dbReference type="Pfam" id="PF00561">
    <property type="entry name" value="Abhydrolase_1"/>
    <property type="match status" value="1"/>
</dbReference>
<dbReference type="STRING" id="553467.SAMN04488063_1260"/>
<keyword evidence="3" id="KW-1185">Reference proteome</keyword>
<evidence type="ECO:0000313" key="3">
    <source>
        <dbReference type="Proteomes" id="UP000198876"/>
    </source>
</evidence>
<evidence type="ECO:0000313" key="2">
    <source>
        <dbReference type="EMBL" id="SFG04928.1"/>
    </source>
</evidence>
<sequence length="283" mass="30838">MPTVRTNDVQTYYERRGSGPPVVFVHGAILDSSQWTQQIDALSDEYTAIAYDVRGHGRTGGSDRESYSIPLLADDLHAFVTALDLENPVICGLSMGGCIAQVYAAAHPEAVSGLILADTFTPYLFGRGEWFQRSVMLRAAVPPVRLLGYERIERAMVWVHERLSKGASGDYERVESLRAEGPTMDTAEFAKVIRAVASFHETRVDHSAISAPTLVLYGEQEPAFLRRHVSKMAADIPNAVVEEVPGGGHASNLDNPDFFTEAVREFLANVRPAGESDGATASE</sequence>
<dbReference type="PANTHER" id="PTHR43798">
    <property type="entry name" value="MONOACYLGLYCEROL LIPASE"/>
    <property type="match status" value="1"/>
</dbReference>
<dbReference type="InterPro" id="IPR050266">
    <property type="entry name" value="AB_hydrolase_sf"/>
</dbReference>
<dbReference type="PRINTS" id="PR00111">
    <property type="entry name" value="ABHYDROLASE"/>
</dbReference>
<dbReference type="InterPro" id="IPR000073">
    <property type="entry name" value="AB_hydrolase_1"/>
</dbReference>
<dbReference type="EMBL" id="FOOQ01000001">
    <property type="protein sequence ID" value="SFG04928.1"/>
    <property type="molecule type" value="Genomic_DNA"/>
</dbReference>
<evidence type="ECO:0000259" key="1">
    <source>
        <dbReference type="Pfam" id="PF00561"/>
    </source>
</evidence>
<dbReference type="OrthoDB" id="111592at2157"/>
<proteinExistence type="predicted"/>
<reference evidence="3" key="1">
    <citation type="submission" date="2016-10" db="EMBL/GenBank/DDBJ databases">
        <authorList>
            <person name="Varghese N."/>
            <person name="Submissions S."/>
        </authorList>
    </citation>
    <scope>NUCLEOTIDE SEQUENCE [LARGE SCALE GENOMIC DNA]</scope>
    <source>
        <strain evidence="3">CGMCC 1.7739</strain>
    </source>
</reference>
<gene>
    <name evidence="2" type="ORF">SAMN04488063_1260</name>
</gene>
<protein>
    <submittedName>
        <fullName evidence="2">Pimeloyl-ACP methyl ester carboxylesterase</fullName>
    </submittedName>
</protein>
<name>A0A1I2NMR7_9EURY</name>